<evidence type="ECO:0000256" key="5">
    <source>
        <dbReference type="ARBA" id="ARBA00023136"/>
    </source>
</evidence>
<dbReference type="PANTHER" id="PTHR21716">
    <property type="entry name" value="TRANSMEMBRANE PROTEIN"/>
    <property type="match status" value="1"/>
</dbReference>
<evidence type="ECO:0000313" key="7">
    <source>
        <dbReference type="EMBL" id="SMO52025.1"/>
    </source>
</evidence>
<protein>
    <submittedName>
        <fullName evidence="7">Predicted PurR-regulated permease PerM</fullName>
    </submittedName>
</protein>
<accession>A0A521BY98</accession>
<feature type="transmembrane region" description="Helical" evidence="6">
    <location>
        <begin position="64"/>
        <end position="87"/>
    </location>
</feature>
<keyword evidence="3 6" id="KW-0812">Transmembrane</keyword>
<feature type="transmembrane region" description="Helical" evidence="6">
    <location>
        <begin position="197"/>
        <end position="218"/>
    </location>
</feature>
<dbReference type="OrthoDB" id="9773730at2"/>
<organism evidence="7 8">
    <name type="scientific">Solitalea koreensis</name>
    <dbReference type="NCBI Taxonomy" id="543615"/>
    <lineage>
        <taxon>Bacteria</taxon>
        <taxon>Pseudomonadati</taxon>
        <taxon>Bacteroidota</taxon>
        <taxon>Sphingobacteriia</taxon>
        <taxon>Sphingobacteriales</taxon>
        <taxon>Sphingobacteriaceae</taxon>
        <taxon>Solitalea</taxon>
    </lineage>
</organism>
<feature type="transmembrane region" description="Helical" evidence="6">
    <location>
        <begin position="34"/>
        <end position="52"/>
    </location>
</feature>
<keyword evidence="4 6" id="KW-1133">Transmembrane helix</keyword>
<dbReference type="EMBL" id="FXSZ01000003">
    <property type="protein sequence ID" value="SMO52025.1"/>
    <property type="molecule type" value="Genomic_DNA"/>
</dbReference>
<feature type="transmembrane region" description="Helical" evidence="6">
    <location>
        <begin position="262"/>
        <end position="283"/>
    </location>
</feature>
<dbReference type="Pfam" id="PF01594">
    <property type="entry name" value="AI-2E_transport"/>
    <property type="match status" value="1"/>
</dbReference>
<dbReference type="PANTHER" id="PTHR21716:SF4">
    <property type="entry name" value="TRANSMEMBRANE PROTEIN 245"/>
    <property type="match status" value="1"/>
</dbReference>
<evidence type="ECO:0000256" key="2">
    <source>
        <dbReference type="ARBA" id="ARBA00009773"/>
    </source>
</evidence>
<dbReference type="InterPro" id="IPR002549">
    <property type="entry name" value="AI-2E-like"/>
</dbReference>
<keyword evidence="8" id="KW-1185">Reference proteome</keyword>
<feature type="transmembrane region" description="Helical" evidence="6">
    <location>
        <begin position="295"/>
        <end position="325"/>
    </location>
</feature>
<sequence length="346" mass="38181">MAVLNFKQRNYIILAIIVALGLLLGYAARGLLSAVLGAIVFYTIFRSLNIWLTEKKHFHRALAAIIILLISFFVVILPVSTMVSMVASKIHEVASNPSDIQALFSNIDKFANEKFHQPHLIQDVFSKLQSVGVSIISSAVSGVASTLFTLSIMYFLLYFMFSDYKAMETALMKYSPLTTADNLRFGNEVRNMTYSNVLGQALIAVVQGGLLAIGFLIFGAEDALFWGVITVFLAFVPLIGAPLVFVPVAIIQISNGHTGQGVGLLLWGFILVTNIDNVLRYFISKKVADTHPIITIIGVIIGIPMFGMLGLVFGPLLMSFFILLVKIYELNRLKLNDPESQFNDYE</sequence>
<dbReference type="RefSeq" id="WP_142602241.1">
    <property type="nucleotide sequence ID" value="NZ_FXSZ01000003.1"/>
</dbReference>
<evidence type="ECO:0000256" key="1">
    <source>
        <dbReference type="ARBA" id="ARBA00004141"/>
    </source>
</evidence>
<feature type="transmembrane region" description="Helical" evidence="6">
    <location>
        <begin position="224"/>
        <end position="250"/>
    </location>
</feature>
<comment type="similarity">
    <text evidence="2">Belongs to the autoinducer-2 exporter (AI-2E) (TC 2.A.86) family.</text>
</comment>
<keyword evidence="5 6" id="KW-0472">Membrane</keyword>
<evidence type="ECO:0000313" key="8">
    <source>
        <dbReference type="Proteomes" id="UP000315971"/>
    </source>
</evidence>
<reference evidence="7 8" key="1">
    <citation type="submission" date="2017-05" db="EMBL/GenBank/DDBJ databases">
        <authorList>
            <person name="Varghese N."/>
            <person name="Submissions S."/>
        </authorList>
    </citation>
    <scope>NUCLEOTIDE SEQUENCE [LARGE SCALE GENOMIC DNA]</scope>
    <source>
        <strain evidence="7 8">DSM 21342</strain>
    </source>
</reference>
<evidence type="ECO:0000256" key="3">
    <source>
        <dbReference type="ARBA" id="ARBA00022692"/>
    </source>
</evidence>
<name>A0A521BY98_9SPHI</name>
<feature type="transmembrane region" description="Helical" evidence="6">
    <location>
        <begin position="12"/>
        <end position="28"/>
    </location>
</feature>
<evidence type="ECO:0000256" key="6">
    <source>
        <dbReference type="SAM" id="Phobius"/>
    </source>
</evidence>
<dbReference type="AlphaFoldDB" id="A0A521BY98"/>
<comment type="subcellular location">
    <subcellularLocation>
        <location evidence="1">Membrane</location>
        <topology evidence="1">Multi-pass membrane protein</topology>
    </subcellularLocation>
</comment>
<evidence type="ECO:0000256" key="4">
    <source>
        <dbReference type="ARBA" id="ARBA00022989"/>
    </source>
</evidence>
<dbReference type="GO" id="GO:0016020">
    <property type="term" value="C:membrane"/>
    <property type="evidence" value="ECO:0007669"/>
    <property type="project" value="UniProtKB-SubCell"/>
</dbReference>
<dbReference type="Proteomes" id="UP000315971">
    <property type="component" value="Unassembled WGS sequence"/>
</dbReference>
<gene>
    <name evidence="7" type="ORF">SAMN06265350_10320</name>
</gene>
<feature type="transmembrane region" description="Helical" evidence="6">
    <location>
        <begin position="135"/>
        <end position="161"/>
    </location>
</feature>
<proteinExistence type="inferred from homology"/>